<dbReference type="Proteomes" id="UP001151760">
    <property type="component" value="Unassembled WGS sequence"/>
</dbReference>
<organism evidence="1 2">
    <name type="scientific">Tanacetum coccineum</name>
    <dbReference type="NCBI Taxonomy" id="301880"/>
    <lineage>
        <taxon>Eukaryota</taxon>
        <taxon>Viridiplantae</taxon>
        <taxon>Streptophyta</taxon>
        <taxon>Embryophyta</taxon>
        <taxon>Tracheophyta</taxon>
        <taxon>Spermatophyta</taxon>
        <taxon>Magnoliopsida</taxon>
        <taxon>eudicotyledons</taxon>
        <taxon>Gunneridae</taxon>
        <taxon>Pentapetalae</taxon>
        <taxon>asterids</taxon>
        <taxon>campanulids</taxon>
        <taxon>Asterales</taxon>
        <taxon>Asteraceae</taxon>
        <taxon>Asteroideae</taxon>
        <taxon>Anthemideae</taxon>
        <taxon>Anthemidinae</taxon>
        <taxon>Tanacetum</taxon>
    </lineage>
</organism>
<gene>
    <name evidence="1" type="ORF">Tco_0800130</name>
</gene>
<evidence type="ECO:0000313" key="1">
    <source>
        <dbReference type="EMBL" id="GJS93162.1"/>
    </source>
</evidence>
<accession>A0ABQ4ZW94</accession>
<name>A0ABQ4ZW94_9ASTR</name>
<reference evidence="1" key="1">
    <citation type="journal article" date="2022" name="Int. J. Mol. Sci.">
        <title>Draft Genome of Tanacetum Coccineum: Genomic Comparison of Closely Related Tanacetum-Family Plants.</title>
        <authorList>
            <person name="Yamashiro T."/>
            <person name="Shiraishi A."/>
            <person name="Nakayama K."/>
            <person name="Satake H."/>
        </authorList>
    </citation>
    <scope>NUCLEOTIDE SEQUENCE</scope>
</reference>
<keyword evidence="2" id="KW-1185">Reference proteome</keyword>
<reference evidence="1" key="2">
    <citation type="submission" date="2022-01" db="EMBL/GenBank/DDBJ databases">
        <authorList>
            <person name="Yamashiro T."/>
            <person name="Shiraishi A."/>
            <person name="Satake H."/>
            <person name="Nakayama K."/>
        </authorList>
    </citation>
    <scope>NUCLEOTIDE SEQUENCE</scope>
</reference>
<evidence type="ECO:0000313" key="2">
    <source>
        <dbReference type="Proteomes" id="UP001151760"/>
    </source>
</evidence>
<protein>
    <submittedName>
        <fullName evidence="1">Uncharacterized protein</fullName>
    </submittedName>
</protein>
<proteinExistence type="predicted"/>
<dbReference type="EMBL" id="BQNB010011636">
    <property type="protein sequence ID" value="GJS93162.1"/>
    <property type="molecule type" value="Genomic_DNA"/>
</dbReference>
<comment type="caution">
    <text evidence="1">The sequence shown here is derived from an EMBL/GenBank/DDBJ whole genome shotgun (WGS) entry which is preliminary data.</text>
</comment>
<sequence>MKKPNSESFSLDKGQFCNTNVIRLRDDLDRVQTLLDQDPFNINIREQEALTVADFNQAVIMEEHFLRQKAKVSVLKRRVFDSAYYHKNDKTIKNVFLGQSDQPYRFKDTDYDIYFEVCIENRVFPDKATLILHTLLYACMENHTHALKEGYDSQSSVTNGDSTRANRRWLGRGFCLPTDDRWLAIFPNDRIASYGGWSDALLRRFTVSQVGWNPFVLETIRLMLSQKLKPQDRLAGGIASSSLGTACSLFKAGLDNVPNDVYAIIIHVGTGAKRKSTKIVIAKLVLAAAAYYLWQERNKSYLHGYGVWQKVDTPYWEL</sequence>